<dbReference type="GO" id="GO:0005886">
    <property type="term" value="C:plasma membrane"/>
    <property type="evidence" value="ECO:0007669"/>
    <property type="project" value="UniProtKB-SubCell"/>
</dbReference>
<feature type="transmembrane region" description="Helical" evidence="6">
    <location>
        <begin position="278"/>
        <end position="297"/>
    </location>
</feature>
<dbReference type="InterPro" id="IPR011701">
    <property type="entry name" value="MFS"/>
</dbReference>
<organism evidence="8 9">
    <name type="scientific">Pseudolactococcus laudensis</name>
    <dbReference type="NCBI Taxonomy" id="1494461"/>
    <lineage>
        <taxon>Bacteria</taxon>
        <taxon>Bacillati</taxon>
        <taxon>Bacillota</taxon>
        <taxon>Bacilli</taxon>
        <taxon>Lactobacillales</taxon>
        <taxon>Streptococcaceae</taxon>
        <taxon>Pseudolactococcus</taxon>
    </lineage>
</organism>
<evidence type="ECO:0000256" key="2">
    <source>
        <dbReference type="ARBA" id="ARBA00022448"/>
    </source>
</evidence>
<dbReference type="PANTHER" id="PTHR23508:SF10">
    <property type="entry name" value="CARBOXYLIC ACID TRANSPORTER PROTEIN HOMOLOG"/>
    <property type="match status" value="1"/>
</dbReference>
<evidence type="ECO:0000313" key="8">
    <source>
        <dbReference type="EMBL" id="MBA0017087.1"/>
    </source>
</evidence>
<feature type="transmembrane region" description="Helical" evidence="6">
    <location>
        <begin position="250"/>
        <end position="271"/>
    </location>
</feature>
<dbReference type="InterPro" id="IPR036259">
    <property type="entry name" value="MFS_trans_sf"/>
</dbReference>
<dbReference type="PANTHER" id="PTHR23508">
    <property type="entry name" value="CARBOXYLIC ACID TRANSPORTER PROTEIN HOMOLOG"/>
    <property type="match status" value="1"/>
</dbReference>
<feature type="transmembrane region" description="Helical" evidence="6">
    <location>
        <begin position="366"/>
        <end position="386"/>
    </location>
</feature>
<evidence type="ECO:0000256" key="1">
    <source>
        <dbReference type="ARBA" id="ARBA00004651"/>
    </source>
</evidence>
<dbReference type="InterPro" id="IPR020846">
    <property type="entry name" value="MFS_dom"/>
</dbReference>
<keyword evidence="2" id="KW-0813">Transport</keyword>
<dbReference type="AlphaFoldDB" id="A0A7V8N1X1"/>
<feature type="domain" description="Major facilitator superfamily (MFS) profile" evidence="7">
    <location>
        <begin position="10"/>
        <end position="391"/>
    </location>
</feature>
<feature type="transmembrane region" description="Helical" evidence="6">
    <location>
        <begin position="163"/>
        <end position="179"/>
    </location>
</feature>
<comment type="caution">
    <text evidence="8">The sequence shown here is derived from an EMBL/GenBank/DDBJ whole genome shotgun (WGS) entry which is preliminary data.</text>
</comment>
<protein>
    <submittedName>
        <fullName evidence="8">MFS transporter</fullName>
    </submittedName>
</protein>
<accession>A0A7V8N1X1</accession>
<proteinExistence type="predicted"/>
<evidence type="ECO:0000256" key="3">
    <source>
        <dbReference type="ARBA" id="ARBA00022692"/>
    </source>
</evidence>
<feature type="transmembrane region" description="Helical" evidence="6">
    <location>
        <begin position="134"/>
        <end position="157"/>
    </location>
</feature>
<dbReference type="GO" id="GO:0046943">
    <property type="term" value="F:carboxylic acid transmembrane transporter activity"/>
    <property type="evidence" value="ECO:0007669"/>
    <property type="project" value="TreeGrafter"/>
</dbReference>
<dbReference type="Proteomes" id="UP000530186">
    <property type="component" value="Unassembled WGS sequence"/>
</dbReference>
<keyword evidence="9" id="KW-1185">Reference proteome</keyword>
<comment type="subcellular location">
    <subcellularLocation>
        <location evidence="1">Cell membrane</location>
        <topology evidence="1">Multi-pass membrane protein</topology>
    </subcellularLocation>
</comment>
<sequence length="396" mass="42710">MDNSNSQRKVLISAAAGIGLENMDIMFLSFSMASIIATFGISGTQAGWIGTITNFGMLLGGIIFGMLADKIGRVKVFSYTVIIFSVASALMFFASNIYLVYLFRFIAGVGAGGEYGACMSLVSESTPKEKLGKATSIVAIGGQIGAILAAVLASLIIPAFGWKMLYVIGLFPVLMVLWIRKDIKEPESFQATDRADRGHLGLLFKDGKTSWQTIGLSLMVMVQIAGYFGLMNWLPKIMQDQLNLNVTGSSLWMVSTILGMSVGMMTFGTIMDKLGSRFSYTIFLICSAASVYLLILANSKMTLIAAAVVVGYFINGMYAGYGAIISSLYPTEIRATANNFIMNIGRAVGGFSSVIIGFLLDKYSLMIVVVFLSFIYIFSLVIMLTIPGISKLKNSN</sequence>
<name>A0A7V8N1X1_9LACT</name>
<evidence type="ECO:0000256" key="6">
    <source>
        <dbReference type="SAM" id="Phobius"/>
    </source>
</evidence>
<dbReference type="EMBL" id="JACBNY010000014">
    <property type="protein sequence ID" value="MBA0017087.1"/>
    <property type="molecule type" value="Genomic_DNA"/>
</dbReference>
<keyword evidence="4 6" id="KW-1133">Transmembrane helix</keyword>
<feature type="transmembrane region" description="Helical" evidence="6">
    <location>
        <begin position="48"/>
        <end position="69"/>
    </location>
</feature>
<feature type="transmembrane region" description="Helical" evidence="6">
    <location>
        <begin position="303"/>
        <end position="328"/>
    </location>
</feature>
<dbReference type="Gene3D" id="1.20.1250.20">
    <property type="entry name" value="MFS general substrate transporter like domains"/>
    <property type="match status" value="1"/>
</dbReference>
<dbReference type="SUPFAM" id="SSF103473">
    <property type="entry name" value="MFS general substrate transporter"/>
    <property type="match status" value="1"/>
</dbReference>
<reference evidence="8 9" key="1">
    <citation type="submission" date="2020-07" db="EMBL/GenBank/DDBJ databases">
        <authorList>
            <person name="Hilgarth M."/>
            <person name="Werum V."/>
            <person name="Vogel R.F."/>
        </authorList>
    </citation>
    <scope>NUCLEOTIDE SEQUENCE [LARGE SCALE GENOMIC DNA]</scope>
    <source>
        <strain evidence="8 9">DSM 28961</strain>
    </source>
</reference>
<feature type="transmembrane region" description="Helical" evidence="6">
    <location>
        <begin position="25"/>
        <end position="42"/>
    </location>
</feature>
<dbReference type="Pfam" id="PF07690">
    <property type="entry name" value="MFS_1"/>
    <property type="match status" value="1"/>
</dbReference>
<evidence type="ECO:0000256" key="5">
    <source>
        <dbReference type="ARBA" id="ARBA00023136"/>
    </source>
</evidence>
<evidence type="ECO:0000313" key="9">
    <source>
        <dbReference type="Proteomes" id="UP000530186"/>
    </source>
</evidence>
<gene>
    <name evidence="8" type="ORF">HZR21_08135</name>
</gene>
<evidence type="ECO:0000259" key="7">
    <source>
        <dbReference type="PROSITE" id="PS50850"/>
    </source>
</evidence>
<feature type="transmembrane region" description="Helical" evidence="6">
    <location>
        <begin position="76"/>
        <end position="95"/>
    </location>
</feature>
<dbReference type="RefSeq" id="WP_180747218.1">
    <property type="nucleotide sequence ID" value="NZ_CBCRWQ010000048.1"/>
</dbReference>
<feature type="transmembrane region" description="Helical" evidence="6">
    <location>
        <begin position="340"/>
        <end position="360"/>
    </location>
</feature>
<dbReference type="PROSITE" id="PS50850">
    <property type="entry name" value="MFS"/>
    <property type="match status" value="1"/>
</dbReference>
<evidence type="ECO:0000256" key="4">
    <source>
        <dbReference type="ARBA" id="ARBA00022989"/>
    </source>
</evidence>
<keyword evidence="5 6" id="KW-0472">Membrane</keyword>
<dbReference type="GeneID" id="303195485"/>
<feature type="transmembrane region" description="Helical" evidence="6">
    <location>
        <begin position="213"/>
        <end position="230"/>
    </location>
</feature>
<keyword evidence="3 6" id="KW-0812">Transmembrane</keyword>